<proteinExistence type="predicted"/>
<dbReference type="InterPro" id="IPR015797">
    <property type="entry name" value="NUDIX_hydrolase-like_dom_sf"/>
</dbReference>
<evidence type="ECO:0000313" key="1">
    <source>
        <dbReference type="EMBL" id="AUA60261.1"/>
    </source>
</evidence>
<accession>A0A2H4UZR0</accession>
<protein>
    <submittedName>
        <fullName evidence="1">ADP-ribose pyrophosphatase</fullName>
    </submittedName>
</protein>
<dbReference type="Proteomes" id="UP000290445">
    <property type="component" value="Segment"/>
</dbReference>
<evidence type="ECO:0000313" key="2">
    <source>
        <dbReference type="Proteomes" id="UP000290445"/>
    </source>
</evidence>
<dbReference type="OrthoDB" id="12499at10239"/>
<sequence length="223" mass="26622">MRCSGLFVITPMNEVMLLNARRSYATSKQHQRNQIDFLEKISIPRGKWDSCDIFDYETAVREFIEETARVFDSAYVYRVPFLLEWKDNNVVYKYHIYIAIMNAGVKLRCIEYEPNSFCVKLMRNTNFSYNVRCVAKRQTKEMSRNLYILPLENYYNYMRERQLCTYEDSNYLAFFDFVKHVQTQFAFNSDKFFKISLTLKEWKTTKSVMTASQEATCTRSCAK</sequence>
<reference evidence="1 2" key="1">
    <citation type="journal article" date="2017" name="Viruses">
        <title>The Operophtera brumata Nucleopolyhedrovirus (OpbuNPV) Represents an Early, Divergent Lineage within Genus Alphabaculovirus.</title>
        <authorList>
            <person name="Harrison R.L."/>
            <person name="Rowley D.L."/>
            <person name="Mowery J.D."/>
            <person name="Bauchan G.R."/>
            <person name="Burand J.P."/>
        </authorList>
    </citation>
    <scope>NUCLEOTIDE SEQUENCE [LARGE SCALE GENOMIC DNA]</scope>
    <source>
        <strain evidence="1">OpbuNPV-MA</strain>
    </source>
</reference>
<dbReference type="RefSeq" id="YP_009552590.1">
    <property type="nucleotide sequence ID" value="NC_040621.1"/>
</dbReference>
<dbReference type="EMBL" id="MF614691">
    <property type="protein sequence ID" value="AUA60261.1"/>
    <property type="molecule type" value="Genomic_DNA"/>
</dbReference>
<dbReference type="SUPFAM" id="SSF55811">
    <property type="entry name" value="Nudix"/>
    <property type="match status" value="1"/>
</dbReference>
<organism evidence="1 2">
    <name type="scientific">Operophtera brumata nucleopolyhedrovirus</name>
    <dbReference type="NCBI Taxonomy" id="1046267"/>
    <lineage>
        <taxon>Viruses</taxon>
        <taxon>Viruses incertae sedis</taxon>
        <taxon>Naldaviricetes</taxon>
        <taxon>Lefavirales</taxon>
        <taxon>Baculoviridae</taxon>
        <taxon>Alphabaculovirus</taxon>
        <taxon>Alphabaculovirus opbrumatae</taxon>
    </lineage>
</organism>
<keyword evidence="2" id="KW-1185">Reference proteome</keyword>
<dbReference type="KEGG" id="vg:41700034"/>
<dbReference type="GeneID" id="41700034"/>
<name>A0A2H4UZR0_9ABAC</name>